<name>A0A1D1UI60_RAMVA</name>
<evidence type="ECO:0000313" key="1">
    <source>
        <dbReference type="EMBL" id="GAU89399.1"/>
    </source>
</evidence>
<accession>A0A1D1UI60</accession>
<protein>
    <submittedName>
        <fullName evidence="1">Uncharacterized protein</fullName>
    </submittedName>
</protein>
<keyword evidence="2" id="KW-1185">Reference proteome</keyword>
<sequence length="142" mass="15915">MTCLCWVVSFTPRIVDAVRSLADGIRKEDSCVSRSTSITRMRRSKFCACTETTQLSISELILVCKFCHNCSICFPSNSGLQNLRALQNDLQTTPIDATSSVPHRTETTTVVHRLEERLLCQVMSREKASGGQESRRTQERSA</sequence>
<comment type="caution">
    <text evidence="1">The sequence shown here is derived from an EMBL/GenBank/DDBJ whole genome shotgun (WGS) entry which is preliminary data.</text>
</comment>
<evidence type="ECO:0000313" key="2">
    <source>
        <dbReference type="Proteomes" id="UP000186922"/>
    </source>
</evidence>
<gene>
    <name evidence="1" type="primary">RvY_01954</name>
    <name evidence="1" type="synonym">RvY_01954.1</name>
    <name evidence="1" type="ORF">RvY_01954-1</name>
</gene>
<dbReference type="EMBL" id="BDGG01000001">
    <property type="protein sequence ID" value="GAU89399.1"/>
    <property type="molecule type" value="Genomic_DNA"/>
</dbReference>
<organism evidence="1 2">
    <name type="scientific">Ramazzottius varieornatus</name>
    <name type="common">Water bear</name>
    <name type="synonym">Tardigrade</name>
    <dbReference type="NCBI Taxonomy" id="947166"/>
    <lineage>
        <taxon>Eukaryota</taxon>
        <taxon>Metazoa</taxon>
        <taxon>Ecdysozoa</taxon>
        <taxon>Tardigrada</taxon>
        <taxon>Eutardigrada</taxon>
        <taxon>Parachela</taxon>
        <taxon>Hypsibioidea</taxon>
        <taxon>Ramazzottiidae</taxon>
        <taxon>Ramazzottius</taxon>
    </lineage>
</organism>
<dbReference type="Proteomes" id="UP000186922">
    <property type="component" value="Unassembled WGS sequence"/>
</dbReference>
<reference evidence="1 2" key="1">
    <citation type="journal article" date="2016" name="Nat. Commun.">
        <title>Extremotolerant tardigrade genome and improved radiotolerance of human cultured cells by tardigrade-unique protein.</title>
        <authorList>
            <person name="Hashimoto T."/>
            <person name="Horikawa D.D."/>
            <person name="Saito Y."/>
            <person name="Kuwahara H."/>
            <person name="Kozuka-Hata H."/>
            <person name="Shin-I T."/>
            <person name="Minakuchi Y."/>
            <person name="Ohishi K."/>
            <person name="Motoyama A."/>
            <person name="Aizu T."/>
            <person name="Enomoto A."/>
            <person name="Kondo K."/>
            <person name="Tanaka S."/>
            <person name="Hara Y."/>
            <person name="Koshikawa S."/>
            <person name="Sagara H."/>
            <person name="Miura T."/>
            <person name="Yokobori S."/>
            <person name="Miyagawa K."/>
            <person name="Suzuki Y."/>
            <person name="Kubo T."/>
            <person name="Oyama M."/>
            <person name="Kohara Y."/>
            <person name="Fujiyama A."/>
            <person name="Arakawa K."/>
            <person name="Katayama T."/>
            <person name="Toyoda A."/>
            <person name="Kunieda T."/>
        </authorList>
    </citation>
    <scope>NUCLEOTIDE SEQUENCE [LARGE SCALE GENOMIC DNA]</scope>
    <source>
        <strain evidence="1 2">YOKOZUNA-1</strain>
    </source>
</reference>
<proteinExistence type="predicted"/>
<dbReference type="AlphaFoldDB" id="A0A1D1UI60"/>